<keyword evidence="4" id="KW-1185">Reference proteome</keyword>
<feature type="transmembrane region" description="Helical" evidence="1">
    <location>
        <begin position="171"/>
        <end position="193"/>
    </location>
</feature>
<accession>A0A1J1H5T9</accession>
<evidence type="ECO:0000313" key="3">
    <source>
        <dbReference type="EMBL" id="CRH00122.1"/>
    </source>
</evidence>
<dbReference type="OMA" id="LLWMYRY"/>
<evidence type="ECO:0000256" key="1">
    <source>
        <dbReference type="SAM" id="Phobius"/>
    </source>
</evidence>
<keyword evidence="1" id="KW-1133">Transmembrane helix</keyword>
<dbReference type="GO" id="GO:0036503">
    <property type="term" value="P:ERAD pathway"/>
    <property type="evidence" value="ECO:0007669"/>
    <property type="project" value="InterPro"/>
</dbReference>
<dbReference type="SUPFAM" id="SSF54236">
    <property type="entry name" value="Ubiquitin-like"/>
    <property type="match status" value="1"/>
</dbReference>
<dbReference type="OrthoDB" id="376266at2759"/>
<dbReference type="PROSITE" id="PS50053">
    <property type="entry name" value="UBIQUITIN_2"/>
    <property type="match status" value="1"/>
</dbReference>
<proteinExistence type="predicted"/>
<dbReference type="VEuPathDB" id="PlasmoDB:PRELSG_0922200"/>
<evidence type="ECO:0000259" key="2">
    <source>
        <dbReference type="PROSITE" id="PS50053"/>
    </source>
</evidence>
<dbReference type="Proteomes" id="UP000220158">
    <property type="component" value="Chromosome 9"/>
</dbReference>
<gene>
    <name evidence="3" type="ORF">PRELSG_0922200</name>
</gene>
<keyword evidence="1" id="KW-0472">Membrane</keyword>
<dbReference type="Gene3D" id="3.10.20.90">
    <property type="entry name" value="Phosphatidylinositol 3-kinase Catalytic Subunit, Chain A, domain 1"/>
    <property type="match status" value="1"/>
</dbReference>
<keyword evidence="1" id="KW-0812">Transmembrane</keyword>
<name>A0A1J1H5T9_PLARL</name>
<dbReference type="GeneID" id="39736234"/>
<protein>
    <recommendedName>
        <fullName evidence="2">Ubiquitin-like domain-containing protein</fullName>
    </recommendedName>
</protein>
<evidence type="ECO:0000313" key="4">
    <source>
        <dbReference type="Proteomes" id="UP000220158"/>
    </source>
</evidence>
<feature type="transmembrane region" description="Helical" evidence="1">
    <location>
        <begin position="142"/>
        <end position="159"/>
    </location>
</feature>
<feature type="domain" description="Ubiquitin-like" evidence="2">
    <location>
        <begin position="6"/>
        <end position="66"/>
    </location>
</feature>
<dbReference type="EMBL" id="LN835304">
    <property type="protein sequence ID" value="CRH00122.1"/>
    <property type="molecule type" value="Genomic_DNA"/>
</dbReference>
<dbReference type="RefSeq" id="XP_028533127.1">
    <property type="nucleotide sequence ID" value="XM_028676660.1"/>
</dbReference>
<organism evidence="3 4">
    <name type="scientific">Plasmodium relictum</name>
    <dbReference type="NCBI Taxonomy" id="85471"/>
    <lineage>
        <taxon>Eukaryota</taxon>
        <taxon>Sar</taxon>
        <taxon>Alveolata</taxon>
        <taxon>Apicomplexa</taxon>
        <taxon>Aconoidasida</taxon>
        <taxon>Haemosporida</taxon>
        <taxon>Plasmodiidae</taxon>
        <taxon>Plasmodium</taxon>
        <taxon>Plasmodium (Haemamoeba)</taxon>
    </lineage>
</organism>
<dbReference type="Pfam" id="PF00240">
    <property type="entry name" value="ubiquitin"/>
    <property type="match status" value="1"/>
</dbReference>
<dbReference type="PANTHER" id="PTHR14557">
    <property type="entry name" value="PROTEIN C7ORF21"/>
    <property type="match status" value="1"/>
</dbReference>
<dbReference type="AlphaFoldDB" id="A0A1J1H5T9"/>
<dbReference type="InterPro" id="IPR029071">
    <property type="entry name" value="Ubiquitin-like_domsf"/>
</dbReference>
<dbReference type="InterPro" id="IPR000626">
    <property type="entry name" value="Ubiquitin-like_dom"/>
</dbReference>
<dbReference type="InterPro" id="IPR040352">
    <property type="entry name" value="TMUB1/2"/>
</dbReference>
<reference evidence="3 4" key="1">
    <citation type="submission" date="2015-04" db="EMBL/GenBank/DDBJ databases">
        <authorList>
            <consortium name="Pathogen Informatics"/>
        </authorList>
    </citation>
    <scope>NUCLEOTIDE SEQUENCE [LARGE SCALE GENOMIC DNA]</scope>
    <source>
        <strain evidence="3 4">SGS1</strain>
    </source>
</reference>
<dbReference type="KEGG" id="prel:PRELSG_0922200"/>
<dbReference type="PANTHER" id="PTHR14557:SF5">
    <property type="entry name" value="UBIQUITIN-LIKE DOMAIN-CONTAINING PROTEIN"/>
    <property type="match status" value="1"/>
</dbReference>
<sequence length="244" mass="28805">MVTKLIKFIVLRPRGIPQNLELEINCNEVIKNLKHKLFPEDINKDLNVRLIYMGKILDDKKKLEDYLNFYQKEFLINNKKGNSLMNENKNGIQNEVTKDINNQNISKNYKENIPITIHVKITEKSSSAKNENTDGKGMNTSLAQLSLIVFVSLLWLYRYNYSSIFPLFSTTVLFIFTVFIITIIFHSYLILFFKITFKVVSTIYQIIKHYIVRIYTYIIQKKEKFSIKKKLKNGETDNRNLKEN</sequence>